<keyword evidence="9" id="KW-0521">NADP</keyword>
<comment type="function">
    <text evidence="9">Plays a key role in early steps of protein N-linked glycosylation by being involved in the conversion of polyprenol into dolichol. Acts as a polyprenal reductase that mediates the reduction of polyprenal into dolichal in a NADP-dependent mechanism. Dolichols are required for the synthesis of dolichol-linked monosaccharides and the oligosaccharide precursor used for N-glycosylation.</text>
</comment>
<feature type="transmembrane region" description="Helical" evidence="9">
    <location>
        <begin position="72"/>
        <end position="91"/>
    </location>
</feature>
<keyword evidence="3 9" id="KW-0812">Transmembrane</keyword>
<dbReference type="PROSITE" id="PS51257">
    <property type="entry name" value="PROKAR_LIPOPROTEIN"/>
    <property type="match status" value="1"/>
</dbReference>
<comment type="subcellular location">
    <subcellularLocation>
        <location evidence="1">Endomembrane system</location>
        <topology evidence="1">Multi-pass membrane protein</topology>
    </subcellularLocation>
    <subcellularLocation>
        <location evidence="9">Endoplasmic reticulum membrane</location>
    </subcellularLocation>
</comment>
<keyword evidence="11" id="KW-1185">Reference proteome</keyword>
<evidence type="ECO:0000256" key="5">
    <source>
        <dbReference type="ARBA" id="ARBA00023136"/>
    </source>
</evidence>
<keyword evidence="5 9" id="KW-0472">Membrane</keyword>
<dbReference type="Pfam" id="PF02544">
    <property type="entry name" value="Steroid_dh"/>
    <property type="match status" value="1"/>
</dbReference>
<evidence type="ECO:0000256" key="1">
    <source>
        <dbReference type="ARBA" id="ARBA00004127"/>
    </source>
</evidence>
<dbReference type="eggNOG" id="KOG1640">
    <property type="taxonomic scope" value="Eukaryota"/>
</dbReference>
<dbReference type="GO" id="GO:0016095">
    <property type="term" value="P:polyprenol catabolic process"/>
    <property type="evidence" value="ECO:0007669"/>
    <property type="project" value="UniProtKB-UniRule"/>
</dbReference>
<dbReference type="STRING" id="1561998.A0A1I7T5X6"/>
<comment type="similarity">
    <text evidence="6 9">Belongs to the steroid 5-alpha reductase family. Polyprenal reductase subfamily.</text>
</comment>
<dbReference type="Proteomes" id="UP000095282">
    <property type="component" value="Unplaced"/>
</dbReference>
<keyword evidence="9" id="KW-0256">Endoplasmic reticulum</keyword>
<dbReference type="PANTHER" id="PTHR14624">
    <property type="entry name" value="DFG10 PROTEIN"/>
    <property type="match status" value="1"/>
</dbReference>
<evidence type="ECO:0000256" key="7">
    <source>
        <dbReference type="ARBA" id="ARBA00047186"/>
    </source>
</evidence>
<evidence type="ECO:0000256" key="8">
    <source>
        <dbReference type="ARBA" id="ARBA00049427"/>
    </source>
</evidence>
<keyword evidence="9" id="KW-0560">Oxidoreductase</keyword>
<evidence type="ECO:0000256" key="2">
    <source>
        <dbReference type="ARBA" id="ARBA00012522"/>
    </source>
</evidence>
<sequence>MLDRLWEVRQALPFYLLTATLGLAISCCFTLICPELCRLIPALTTYGKAADQLDENSLVAKISVPKKWFKHFYAIGFLTLSICLHCVYSLLGDPNYLPPIAIKSMISLTRSFNIPPITPSTAVLVLLLLTFHVARRLYETLFVSVYSDSRMNLFHYVIGIVHYFILPIAIMCETQGVASRVQHVHVSIEDITYTQWVGAVLFWLCNWKQHQLAEQIANTRKGPRGLIRNYAYGICFGGWFNLVSCPHFLFEICIYLSLLLVIPTAYVYRFIVLFVCVNQTFAALITHTWYHKTFPKYPKNRKALIPYVL</sequence>
<proteinExistence type="inferred from homology"/>
<comment type="pathway">
    <text evidence="9">Protein modification; protein glycosylation.</text>
</comment>
<dbReference type="InterPro" id="IPR001104">
    <property type="entry name" value="3-oxo-5_a-steroid_4-DH_C"/>
</dbReference>
<evidence type="ECO:0000256" key="4">
    <source>
        <dbReference type="ARBA" id="ARBA00022989"/>
    </source>
</evidence>
<dbReference type="EC" id="1.3.1.94" evidence="2 9"/>
<feature type="domain" description="3-oxo-5-alpha-steroid 4-dehydrogenase C-terminal" evidence="10">
    <location>
        <begin position="188"/>
        <end position="309"/>
    </location>
</feature>
<name>A0A1I7T5X6_9PELO</name>
<dbReference type="PANTHER" id="PTHR14624:SF0">
    <property type="entry name" value="POLYPRENOL REDUCTASE"/>
    <property type="match status" value="1"/>
</dbReference>
<feature type="transmembrane region" description="Helical" evidence="9">
    <location>
        <begin position="112"/>
        <end position="133"/>
    </location>
</feature>
<feature type="transmembrane region" description="Helical" evidence="9">
    <location>
        <begin position="153"/>
        <end position="172"/>
    </location>
</feature>
<feature type="transmembrane region" description="Helical" evidence="9">
    <location>
        <begin position="230"/>
        <end position="260"/>
    </location>
</feature>
<reference evidence="12" key="1">
    <citation type="submission" date="2016-11" db="UniProtKB">
        <authorList>
            <consortium name="WormBaseParasite"/>
        </authorList>
    </citation>
    <scope>IDENTIFICATION</scope>
</reference>
<evidence type="ECO:0000313" key="11">
    <source>
        <dbReference type="Proteomes" id="UP000095282"/>
    </source>
</evidence>
<dbReference type="GO" id="GO:0003865">
    <property type="term" value="F:3-oxo-5-alpha-steroid 4-dehydrogenase activity"/>
    <property type="evidence" value="ECO:0007669"/>
    <property type="project" value="TreeGrafter"/>
</dbReference>
<evidence type="ECO:0000256" key="3">
    <source>
        <dbReference type="ARBA" id="ARBA00022692"/>
    </source>
</evidence>
<organism evidence="11 12">
    <name type="scientific">Caenorhabditis tropicalis</name>
    <dbReference type="NCBI Taxonomy" id="1561998"/>
    <lineage>
        <taxon>Eukaryota</taxon>
        <taxon>Metazoa</taxon>
        <taxon>Ecdysozoa</taxon>
        <taxon>Nematoda</taxon>
        <taxon>Chromadorea</taxon>
        <taxon>Rhabditida</taxon>
        <taxon>Rhabditina</taxon>
        <taxon>Rhabditomorpha</taxon>
        <taxon>Rhabditoidea</taxon>
        <taxon>Rhabditidae</taxon>
        <taxon>Peloderinae</taxon>
        <taxon>Caenorhabditis</taxon>
    </lineage>
</organism>
<dbReference type="PROSITE" id="PS50244">
    <property type="entry name" value="S5A_REDUCTASE"/>
    <property type="match status" value="1"/>
</dbReference>
<accession>A0A1I7T5X6</accession>
<dbReference type="UniPathway" id="UPA00378"/>
<dbReference type="GO" id="GO:0160198">
    <property type="term" value="F:polyprenal reductase activity"/>
    <property type="evidence" value="ECO:0007669"/>
    <property type="project" value="UniProtKB-EC"/>
</dbReference>
<protein>
    <recommendedName>
        <fullName evidence="7 9">Polyprenal reductase</fullName>
        <ecNumber evidence="2 9">1.3.1.94</ecNumber>
    </recommendedName>
</protein>
<evidence type="ECO:0000256" key="6">
    <source>
        <dbReference type="ARBA" id="ARBA00046320"/>
    </source>
</evidence>
<dbReference type="GO" id="GO:0102389">
    <property type="term" value="F:polyprenol reductase activity"/>
    <property type="evidence" value="ECO:0007669"/>
    <property type="project" value="UniProtKB-UniRule"/>
</dbReference>
<keyword evidence="4 9" id="KW-1133">Transmembrane helix</keyword>
<dbReference type="AlphaFoldDB" id="A0A1I7T5X6"/>
<evidence type="ECO:0000256" key="9">
    <source>
        <dbReference type="RuleBase" id="RU367081"/>
    </source>
</evidence>
<dbReference type="InterPro" id="IPR039698">
    <property type="entry name" value="Dfg10/SRD5A3"/>
</dbReference>
<evidence type="ECO:0000259" key="10">
    <source>
        <dbReference type="Pfam" id="PF02544"/>
    </source>
</evidence>
<evidence type="ECO:0000313" key="12">
    <source>
        <dbReference type="WBParaSite" id="Csp11.Scaffold516.g2713.t1"/>
    </source>
</evidence>
<dbReference type="GO" id="GO:0006488">
    <property type="term" value="P:dolichol-linked oligosaccharide biosynthetic process"/>
    <property type="evidence" value="ECO:0007669"/>
    <property type="project" value="UniProtKB-UniRule"/>
</dbReference>
<dbReference type="GO" id="GO:0005789">
    <property type="term" value="C:endoplasmic reticulum membrane"/>
    <property type="evidence" value="ECO:0007669"/>
    <property type="project" value="UniProtKB-SubCell"/>
</dbReference>
<comment type="catalytic activity">
    <reaction evidence="8 9">
        <text>a di-trans,poly-cis-dolichal + NADP(+) = a di-trans,poly-cis-polyprenal + NADPH + H(+)</text>
        <dbReference type="Rhea" id="RHEA:80727"/>
        <dbReference type="Rhea" id="RHEA-COMP:19536"/>
        <dbReference type="Rhea" id="RHEA-COMP:19537"/>
        <dbReference type="ChEBI" id="CHEBI:15378"/>
        <dbReference type="ChEBI" id="CHEBI:57783"/>
        <dbReference type="ChEBI" id="CHEBI:58349"/>
        <dbReference type="ChEBI" id="CHEBI:231623"/>
        <dbReference type="ChEBI" id="CHEBI:231637"/>
        <dbReference type="EC" id="1.3.1.94"/>
    </reaction>
    <physiologicalReaction direction="right-to-left" evidence="8 9">
        <dbReference type="Rhea" id="RHEA:80729"/>
    </physiologicalReaction>
</comment>
<feature type="transmembrane region" description="Helical" evidence="9">
    <location>
        <begin position="12"/>
        <end position="32"/>
    </location>
</feature>
<feature type="transmembrane region" description="Helical" evidence="9">
    <location>
        <begin position="266"/>
        <end position="290"/>
    </location>
</feature>
<dbReference type="WBParaSite" id="Csp11.Scaffold516.g2713.t1">
    <property type="protein sequence ID" value="Csp11.Scaffold516.g2713.t1"/>
    <property type="gene ID" value="Csp11.Scaffold516.g2713"/>
</dbReference>